<accession>A0A0G0K433</accession>
<evidence type="ECO:0000313" key="3">
    <source>
        <dbReference type="EMBL" id="KKQ35396.1"/>
    </source>
</evidence>
<sequence>MQNKWIKNFEELAVTPERKNALEIAEAGLQAISTADVVANSVKLEENILIMKGEKFDLSKFKKIKVIGFGKASCDAAQALEKVLGPKISEGAVIGLEAKTCDIIETFAGTHPRPSMQNVEAGSKILQIAENSTEDDLVIVLVSGGGSALLCVNQIECEQGQKLYDSFLKTGKTISELNTVRKHISSLKGGGLAKVLYPATVVSLIFSDVPGDKYEDVASGPTYFDKTTVPEVQTIIDEYELGDFQLVETPKEDKYFEKVHNVILVSNKTAMDAMAEKARDLDLEPNIISTDLYDDIDIALDRILGGRSSKELEVRPQVILAAGEPKLVVTKKGGSGGRNLFMAMKAVKLIDDNSVFIPLASDGLDNCDAAGAIVDKFTREKIEKLGLNLDEYIANFNAYPTFQKSGDMIMTGATGANVSDLFILLRKKI</sequence>
<protein>
    <submittedName>
        <fullName evidence="3">Glycerate 2-kinase</fullName>
    </submittedName>
</protein>
<evidence type="ECO:0000259" key="2">
    <source>
        <dbReference type="Pfam" id="PF13660"/>
    </source>
</evidence>
<name>A0A0G0K433_9BACT</name>
<evidence type="ECO:0000313" key="4">
    <source>
        <dbReference type="Proteomes" id="UP000033876"/>
    </source>
</evidence>
<dbReference type="Pfam" id="PF13660">
    <property type="entry name" value="DUF4147"/>
    <property type="match status" value="1"/>
</dbReference>
<dbReference type="PANTHER" id="PTHR12227:SF0">
    <property type="entry name" value="GLYCERATE KINASE"/>
    <property type="match status" value="1"/>
</dbReference>
<proteinExistence type="predicted"/>
<reference evidence="3 4" key="1">
    <citation type="journal article" date="2015" name="Nature">
        <title>rRNA introns, odd ribosomes, and small enigmatic genomes across a large radiation of phyla.</title>
        <authorList>
            <person name="Brown C.T."/>
            <person name="Hug L.A."/>
            <person name="Thomas B.C."/>
            <person name="Sharon I."/>
            <person name="Castelle C.J."/>
            <person name="Singh A."/>
            <person name="Wilkins M.J."/>
            <person name="Williams K.H."/>
            <person name="Banfield J.F."/>
        </authorList>
    </citation>
    <scope>NUCLEOTIDE SEQUENCE [LARGE SCALE GENOMIC DNA]</scope>
</reference>
<dbReference type="SUPFAM" id="SSF82544">
    <property type="entry name" value="GckA/TtuD-like"/>
    <property type="match status" value="1"/>
</dbReference>
<dbReference type="AlphaFoldDB" id="A0A0G0K433"/>
<keyword evidence="3" id="KW-0808">Transferase</keyword>
<dbReference type="InterPro" id="IPR038614">
    <property type="entry name" value="GK_N_sf"/>
</dbReference>
<dbReference type="InterPro" id="IPR039760">
    <property type="entry name" value="MOFRL_protein"/>
</dbReference>
<feature type="domain" description="MOFRL" evidence="1">
    <location>
        <begin position="318"/>
        <end position="420"/>
    </location>
</feature>
<dbReference type="Gene3D" id="3.40.50.10180">
    <property type="entry name" value="Glycerate kinase, MOFRL-like N-terminal domain"/>
    <property type="match status" value="1"/>
</dbReference>
<dbReference type="PANTHER" id="PTHR12227">
    <property type="entry name" value="GLYCERATE KINASE"/>
    <property type="match status" value="1"/>
</dbReference>
<dbReference type="InterPro" id="IPR025286">
    <property type="entry name" value="MOFRL_assoc_dom"/>
</dbReference>
<comment type="caution">
    <text evidence="3">The sequence shown here is derived from an EMBL/GenBank/DDBJ whole genome shotgun (WGS) entry which is preliminary data.</text>
</comment>
<keyword evidence="3" id="KW-0418">Kinase</keyword>
<dbReference type="GO" id="GO:0005737">
    <property type="term" value="C:cytoplasm"/>
    <property type="evidence" value="ECO:0007669"/>
    <property type="project" value="TreeGrafter"/>
</dbReference>
<feature type="domain" description="MOFRL-associated" evidence="2">
    <location>
        <begin position="21"/>
        <end position="242"/>
    </location>
</feature>
<dbReference type="Pfam" id="PF05161">
    <property type="entry name" value="MOFRL"/>
    <property type="match status" value="1"/>
</dbReference>
<dbReference type="Proteomes" id="UP000033876">
    <property type="component" value="Unassembled WGS sequence"/>
</dbReference>
<dbReference type="InterPro" id="IPR007835">
    <property type="entry name" value="MOFRL"/>
</dbReference>
<dbReference type="Gene3D" id="3.40.1480.10">
    <property type="entry name" value="MOFRL domain"/>
    <property type="match status" value="1"/>
</dbReference>
<evidence type="ECO:0000259" key="1">
    <source>
        <dbReference type="Pfam" id="PF05161"/>
    </source>
</evidence>
<dbReference type="InterPro" id="IPR037035">
    <property type="entry name" value="GK-like_C_sf"/>
</dbReference>
<organism evidence="3 4">
    <name type="scientific">Candidatus Nomurabacteria bacterium GW2011_GWB1_37_5</name>
    <dbReference type="NCBI Taxonomy" id="1618742"/>
    <lineage>
        <taxon>Bacteria</taxon>
        <taxon>Candidatus Nomuraibacteriota</taxon>
    </lineage>
</organism>
<gene>
    <name evidence="3" type="ORF">US50_C0016G0026</name>
</gene>
<dbReference type="EMBL" id="LBTF01000016">
    <property type="protein sequence ID" value="KKQ35396.1"/>
    <property type="molecule type" value="Genomic_DNA"/>
</dbReference>
<dbReference type="GO" id="GO:0008887">
    <property type="term" value="F:glycerate kinase activity"/>
    <property type="evidence" value="ECO:0007669"/>
    <property type="project" value="InterPro"/>
</dbReference>
<dbReference type="PATRIC" id="fig|1618742.3.peg.362"/>